<evidence type="ECO:0000313" key="2">
    <source>
        <dbReference type="EMBL" id="CAA7060990.1"/>
    </source>
</evidence>
<dbReference type="Proteomes" id="UP000467841">
    <property type="component" value="Unassembled WGS sequence"/>
</dbReference>
<keyword evidence="3" id="KW-1185">Reference proteome</keyword>
<organism evidence="2 3">
    <name type="scientific">Microthlaspi erraticum</name>
    <dbReference type="NCBI Taxonomy" id="1685480"/>
    <lineage>
        <taxon>Eukaryota</taxon>
        <taxon>Viridiplantae</taxon>
        <taxon>Streptophyta</taxon>
        <taxon>Embryophyta</taxon>
        <taxon>Tracheophyta</taxon>
        <taxon>Spermatophyta</taxon>
        <taxon>Magnoliopsida</taxon>
        <taxon>eudicotyledons</taxon>
        <taxon>Gunneridae</taxon>
        <taxon>Pentapetalae</taxon>
        <taxon>rosids</taxon>
        <taxon>malvids</taxon>
        <taxon>Brassicales</taxon>
        <taxon>Brassicaceae</taxon>
        <taxon>Coluteocarpeae</taxon>
        <taxon>Microthlaspi</taxon>
    </lineage>
</organism>
<proteinExistence type="predicted"/>
<dbReference type="OrthoDB" id="1750933at2759"/>
<protein>
    <submittedName>
        <fullName evidence="2">Uncharacterized protein</fullName>
    </submittedName>
</protein>
<feature type="compositionally biased region" description="Basic and acidic residues" evidence="1">
    <location>
        <begin position="1"/>
        <end position="23"/>
    </location>
</feature>
<feature type="region of interest" description="Disordered" evidence="1">
    <location>
        <begin position="1"/>
        <end position="28"/>
    </location>
</feature>
<name>A0A6D2LIA9_9BRAS</name>
<gene>
    <name evidence="2" type="ORF">MERR_LOCUS48226</name>
</gene>
<comment type="caution">
    <text evidence="2">The sequence shown here is derived from an EMBL/GenBank/DDBJ whole genome shotgun (WGS) entry which is preliminary data.</text>
</comment>
<dbReference type="EMBL" id="CACVBM020001840">
    <property type="protein sequence ID" value="CAA7060990.1"/>
    <property type="molecule type" value="Genomic_DNA"/>
</dbReference>
<sequence length="164" mass="19025">MSTLRKSESERLREERRTKKRNDPISSESEQGEFEIGVNLVQEEVMALQVKKRVKRTCTWQVLLSPHGVYKELTCEFLASMRYHQYDELDRAVLDQGWGWINFLAKGERKMLSSGGGFMSFGPAVQKIRRFWLDSTHQLDRPVSNSIELLFQESKSNPKNVASL</sequence>
<dbReference type="AlphaFoldDB" id="A0A6D2LIA9"/>
<evidence type="ECO:0000313" key="3">
    <source>
        <dbReference type="Proteomes" id="UP000467841"/>
    </source>
</evidence>
<accession>A0A6D2LIA9</accession>
<evidence type="ECO:0000256" key="1">
    <source>
        <dbReference type="SAM" id="MobiDB-lite"/>
    </source>
</evidence>
<reference evidence="2" key="1">
    <citation type="submission" date="2020-01" db="EMBL/GenBank/DDBJ databases">
        <authorList>
            <person name="Mishra B."/>
        </authorList>
    </citation>
    <scope>NUCLEOTIDE SEQUENCE [LARGE SCALE GENOMIC DNA]</scope>
</reference>